<organism evidence="2 3">
    <name type="scientific">Conidiobolus coronatus (strain ATCC 28846 / CBS 209.66 / NRRL 28638)</name>
    <name type="common">Delacroixia coronata</name>
    <dbReference type="NCBI Taxonomy" id="796925"/>
    <lineage>
        <taxon>Eukaryota</taxon>
        <taxon>Fungi</taxon>
        <taxon>Fungi incertae sedis</taxon>
        <taxon>Zoopagomycota</taxon>
        <taxon>Entomophthoromycotina</taxon>
        <taxon>Entomophthoromycetes</taxon>
        <taxon>Entomophthorales</taxon>
        <taxon>Ancylistaceae</taxon>
        <taxon>Conidiobolus</taxon>
    </lineage>
</organism>
<evidence type="ECO:0000313" key="2">
    <source>
        <dbReference type="EMBL" id="KXN68334.1"/>
    </source>
</evidence>
<proteinExistence type="predicted"/>
<gene>
    <name evidence="2" type="ORF">CONCODRAFT_9447</name>
</gene>
<feature type="region of interest" description="Disordered" evidence="1">
    <location>
        <begin position="1"/>
        <end position="50"/>
    </location>
</feature>
<evidence type="ECO:0000256" key="1">
    <source>
        <dbReference type="SAM" id="MobiDB-lite"/>
    </source>
</evidence>
<dbReference type="AlphaFoldDB" id="A0A137P0D5"/>
<accession>A0A137P0D5</accession>
<dbReference type="EMBL" id="KQ964582">
    <property type="protein sequence ID" value="KXN68334.1"/>
    <property type="molecule type" value="Genomic_DNA"/>
</dbReference>
<dbReference type="Proteomes" id="UP000070444">
    <property type="component" value="Unassembled WGS sequence"/>
</dbReference>
<keyword evidence="3" id="KW-1185">Reference proteome</keyword>
<protein>
    <submittedName>
        <fullName evidence="2">Uncharacterized protein</fullName>
    </submittedName>
</protein>
<sequence length="73" mass="8003">MATNQSRSQTPAQPNAGHPGIARPEGFPAQMQPGQFPAQSMMPNQYGQYPGNMMHNQFLGQYQAMNPALQQAQ</sequence>
<reference evidence="2 3" key="1">
    <citation type="journal article" date="2015" name="Genome Biol. Evol.">
        <title>Phylogenomic analyses indicate that early fungi evolved digesting cell walls of algal ancestors of land plants.</title>
        <authorList>
            <person name="Chang Y."/>
            <person name="Wang S."/>
            <person name="Sekimoto S."/>
            <person name="Aerts A.L."/>
            <person name="Choi C."/>
            <person name="Clum A."/>
            <person name="LaButti K.M."/>
            <person name="Lindquist E.A."/>
            <person name="Yee Ngan C."/>
            <person name="Ohm R.A."/>
            <person name="Salamov A.A."/>
            <person name="Grigoriev I.V."/>
            <person name="Spatafora J.W."/>
            <person name="Berbee M.L."/>
        </authorList>
    </citation>
    <scope>NUCLEOTIDE SEQUENCE [LARGE SCALE GENOMIC DNA]</scope>
    <source>
        <strain evidence="2 3">NRRL 28638</strain>
    </source>
</reference>
<evidence type="ECO:0000313" key="3">
    <source>
        <dbReference type="Proteomes" id="UP000070444"/>
    </source>
</evidence>
<feature type="compositionally biased region" description="Polar residues" evidence="1">
    <location>
        <begin position="37"/>
        <end position="47"/>
    </location>
</feature>
<feature type="compositionally biased region" description="Polar residues" evidence="1">
    <location>
        <begin position="1"/>
        <end position="13"/>
    </location>
</feature>
<name>A0A137P0D5_CONC2</name>
<feature type="non-terminal residue" evidence="2">
    <location>
        <position position="73"/>
    </location>
</feature>